<reference evidence="6 7" key="1">
    <citation type="submission" date="2020-08" db="EMBL/GenBank/DDBJ databases">
        <title>Plant Genome Project.</title>
        <authorList>
            <person name="Zhang R.-G."/>
        </authorList>
    </citation>
    <scope>NUCLEOTIDE SEQUENCE [LARGE SCALE GENOMIC DNA]</scope>
    <source>
        <tissue evidence="6">Rhizome</tissue>
    </source>
</reference>
<keyword evidence="7" id="KW-1185">Reference proteome</keyword>
<dbReference type="PANTHER" id="PTHR33402">
    <property type="entry name" value="VQ MOTIF-CONTAINING PROTEIN 11-LIKE"/>
    <property type="match status" value="1"/>
</dbReference>
<evidence type="ECO:0000313" key="6">
    <source>
        <dbReference type="EMBL" id="KAG6536604.1"/>
    </source>
</evidence>
<protein>
    <recommendedName>
        <fullName evidence="5">VQ domain-containing protein</fullName>
    </recommendedName>
</protein>
<name>A0A8J5I619_ZINOF</name>
<keyword evidence="2" id="KW-0597">Phosphoprotein</keyword>
<feature type="compositionally biased region" description="Low complexity" evidence="4">
    <location>
        <begin position="35"/>
        <end position="54"/>
    </location>
</feature>
<dbReference type="AlphaFoldDB" id="A0A8J5I619"/>
<organism evidence="6 7">
    <name type="scientific">Zingiber officinale</name>
    <name type="common">Ginger</name>
    <name type="synonym">Amomum zingiber</name>
    <dbReference type="NCBI Taxonomy" id="94328"/>
    <lineage>
        <taxon>Eukaryota</taxon>
        <taxon>Viridiplantae</taxon>
        <taxon>Streptophyta</taxon>
        <taxon>Embryophyta</taxon>
        <taxon>Tracheophyta</taxon>
        <taxon>Spermatophyta</taxon>
        <taxon>Magnoliopsida</taxon>
        <taxon>Liliopsida</taxon>
        <taxon>Zingiberales</taxon>
        <taxon>Zingiberaceae</taxon>
        <taxon>Zingiber</taxon>
    </lineage>
</organism>
<dbReference type="InterPro" id="IPR039611">
    <property type="entry name" value="VQ_4/11/13/19/31/33"/>
</dbReference>
<dbReference type="OrthoDB" id="783357at2759"/>
<evidence type="ECO:0000313" key="7">
    <source>
        <dbReference type="Proteomes" id="UP000734854"/>
    </source>
</evidence>
<evidence type="ECO:0000256" key="2">
    <source>
        <dbReference type="ARBA" id="ARBA00022553"/>
    </source>
</evidence>
<accession>A0A8J5I619</accession>
<comment type="caution">
    <text evidence="6">The sequence shown here is derived from an EMBL/GenBank/DDBJ whole genome shotgun (WGS) entry which is preliminary data.</text>
</comment>
<gene>
    <name evidence="6" type="ORF">ZIOFF_001662</name>
</gene>
<sequence>MDKPPASASTTTTFIQADATTFKELVQRLTGPAESTTTASTVCSPPSSSSSSSSLPACRLKRLHHGSHLRLAIPRTDAPSGSTKLASPAAPSPAATFARLDISAEEKSGEAIEEAEDEEEERAIKERRFYLYPSPRAKNRVAEPELLPLFPITSPRAAAGEP</sequence>
<proteinExistence type="predicted"/>
<feature type="region of interest" description="Disordered" evidence="4">
    <location>
        <begin position="72"/>
        <end position="94"/>
    </location>
</feature>
<feature type="domain" description="VQ" evidence="5">
    <location>
        <begin position="11"/>
        <end position="32"/>
    </location>
</feature>
<dbReference type="Proteomes" id="UP000734854">
    <property type="component" value="Unassembled WGS sequence"/>
</dbReference>
<feature type="region of interest" description="Disordered" evidence="4">
    <location>
        <begin position="29"/>
        <end position="58"/>
    </location>
</feature>
<dbReference type="GO" id="GO:0005634">
    <property type="term" value="C:nucleus"/>
    <property type="evidence" value="ECO:0007669"/>
    <property type="project" value="UniProtKB-SubCell"/>
</dbReference>
<evidence type="ECO:0000256" key="4">
    <source>
        <dbReference type="SAM" id="MobiDB-lite"/>
    </source>
</evidence>
<evidence type="ECO:0000256" key="1">
    <source>
        <dbReference type="ARBA" id="ARBA00004123"/>
    </source>
</evidence>
<dbReference type="EMBL" id="JACMSC010000001">
    <property type="protein sequence ID" value="KAG6536604.1"/>
    <property type="molecule type" value="Genomic_DNA"/>
</dbReference>
<dbReference type="InterPro" id="IPR008889">
    <property type="entry name" value="VQ"/>
</dbReference>
<dbReference type="PANTHER" id="PTHR33402:SF22">
    <property type="entry name" value="VQ MOTIF-CONTAINING PROTEIN 31"/>
    <property type="match status" value="1"/>
</dbReference>
<keyword evidence="3" id="KW-0539">Nucleus</keyword>
<evidence type="ECO:0000259" key="5">
    <source>
        <dbReference type="Pfam" id="PF05678"/>
    </source>
</evidence>
<comment type="subcellular location">
    <subcellularLocation>
        <location evidence="1">Nucleus</location>
    </subcellularLocation>
</comment>
<dbReference type="Pfam" id="PF05678">
    <property type="entry name" value="VQ"/>
    <property type="match status" value="1"/>
</dbReference>
<evidence type="ECO:0000256" key="3">
    <source>
        <dbReference type="ARBA" id="ARBA00023242"/>
    </source>
</evidence>